<proteinExistence type="inferred from homology"/>
<protein>
    <submittedName>
        <fullName evidence="8">NADH dehydrogenase (Ubiquinone) 24 kDa subunit</fullName>
    </submittedName>
</protein>
<evidence type="ECO:0000313" key="8">
    <source>
        <dbReference type="EMBL" id="ACX51493.1"/>
    </source>
</evidence>
<dbReference type="SUPFAM" id="SSF52833">
    <property type="entry name" value="Thioredoxin-like"/>
    <property type="match status" value="1"/>
</dbReference>
<dbReference type="HOGENOM" id="CLU_054362_2_1_9"/>
<dbReference type="InterPro" id="IPR042128">
    <property type="entry name" value="NuoE_dom"/>
</dbReference>
<dbReference type="InterPro" id="IPR036249">
    <property type="entry name" value="Thioredoxin-like_sf"/>
</dbReference>
<organism evidence="8 9">
    <name type="scientific">Ammonifex degensii (strain DSM 10501 / KC4)</name>
    <dbReference type="NCBI Taxonomy" id="429009"/>
    <lineage>
        <taxon>Bacteria</taxon>
        <taxon>Bacillati</taxon>
        <taxon>Bacillota</taxon>
        <taxon>Clostridia</taxon>
        <taxon>Thermoanaerobacterales</taxon>
        <taxon>Thermoanaerobacteraceae</taxon>
        <taxon>Ammonifex</taxon>
    </lineage>
</organism>
<dbReference type="Proteomes" id="UP000002620">
    <property type="component" value="Chromosome"/>
</dbReference>
<dbReference type="Gene3D" id="1.10.10.1590">
    <property type="entry name" value="NADH-quinone oxidoreductase subunit E"/>
    <property type="match status" value="1"/>
</dbReference>
<keyword evidence="5 7" id="KW-0411">Iron-sulfur</keyword>
<dbReference type="STRING" id="429009.Adeg_0331"/>
<dbReference type="Pfam" id="PF01257">
    <property type="entry name" value="2Fe-2S_thioredx"/>
    <property type="match status" value="1"/>
</dbReference>
<accession>C9RB66</accession>
<dbReference type="InterPro" id="IPR002023">
    <property type="entry name" value="NuoE-like"/>
</dbReference>
<dbReference type="InterPro" id="IPR041921">
    <property type="entry name" value="NuoE_N"/>
</dbReference>
<sequence>MSEAVTVTREIVAKYKGREGVLTHILQDIQGRFGYLPPEAMEVVAEEMGVSLAELYGMASFYARFYFTPRGKTVIKVCRGTACHVRGSERVLAKFSEELGLKEGETSPDLKFTLEAVNCVGCCALAPVVMINEKVFTANDPGKLLATLRQGENHDQDH</sequence>
<name>C9RB66_AMMDK</name>
<evidence type="ECO:0000256" key="1">
    <source>
        <dbReference type="ARBA" id="ARBA00010643"/>
    </source>
</evidence>
<feature type="binding site" evidence="7">
    <location>
        <position position="123"/>
    </location>
    <ligand>
        <name>[2Fe-2S] cluster</name>
        <dbReference type="ChEBI" id="CHEBI:190135"/>
    </ligand>
</feature>
<dbReference type="GO" id="GO:0046872">
    <property type="term" value="F:metal ion binding"/>
    <property type="evidence" value="ECO:0007669"/>
    <property type="project" value="UniProtKB-KW"/>
</dbReference>
<comment type="similarity">
    <text evidence="1">Belongs to the complex I 24 kDa subunit family.</text>
</comment>
<dbReference type="EMBL" id="CP001785">
    <property type="protein sequence ID" value="ACX51493.1"/>
    <property type="molecule type" value="Genomic_DNA"/>
</dbReference>
<feature type="binding site" evidence="7">
    <location>
        <position position="83"/>
    </location>
    <ligand>
        <name>[2Fe-2S] cluster</name>
        <dbReference type="ChEBI" id="CHEBI:190135"/>
    </ligand>
</feature>
<dbReference type="CDD" id="cd03064">
    <property type="entry name" value="TRX_Fd_NuoE"/>
    <property type="match status" value="1"/>
</dbReference>
<comment type="cofactor">
    <cofactor evidence="7">
        <name>[2Fe-2S] cluster</name>
        <dbReference type="ChEBI" id="CHEBI:190135"/>
    </cofactor>
    <text evidence="7">Binds 1 [2Fe-2S] cluster.</text>
</comment>
<dbReference type="PIRSF" id="PIRSF000216">
    <property type="entry name" value="NADH_DH_24kDa"/>
    <property type="match status" value="1"/>
</dbReference>
<keyword evidence="2 7" id="KW-0001">2Fe-2S</keyword>
<dbReference type="Gene3D" id="3.40.30.10">
    <property type="entry name" value="Glutaredoxin"/>
    <property type="match status" value="1"/>
</dbReference>
<dbReference type="GO" id="GO:0016491">
    <property type="term" value="F:oxidoreductase activity"/>
    <property type="evidence" value="ECO:0007669"/>
    <property type="project" value="InterPro"/>
</dbReference>
<dbReference type="RefSeq" id="WP_015738371.1">
    <property type="nucleotide sequence ID" value="NC_013385.1"/>
</dbReference>
<feature type="binding site" evidence="7">
    <location>
        <position position="119"/>
    </location>
    <ligand>
        <name>[2Fe-2S] cluster</name>
        <dbReference type="ChEBI" id="CHEBI:190135"/>
    </ligand>
</feature>
<dbReference type="PANTHER" id="PTHR43342">
    <property type="entry name" value="NADH-QUINONE OXIDOREDUCTASE, E SUBUNIT"/>
    <property type="match status" value="1"/>
</dbReference>
<gene>
    <name evidence="8" type="ordered locus">Adeg_0331</name>
</gene>
<dbReference type="GO" id="GO:0051537">
    <property type="term" value="F:2 iron, 2 sulfur cluster binding"/>
    <property type="evidence" value="ECO:0007669"/>
    <property type="project" value="UniProtKB-KW"/>
</dbReference>
<dbReference type="KEGG" id="adg:Adeg_0331"/>
<evidence type="ECO:0000256" key="4">
    <source>
        <dbReference type="ARBA" id="ARBA00023004"/>
    </source>
</evidence>
<evidence type="ECO:0000256" key="5">
    <source>
        <dbReference type="ARBA" id="ARBA00023014"/>
    </source>
</evidence>
<dbReference type="PANTHER" id="PTHR43342:SF1">
    <property type="entry name" value="BIFURCATING [FEFE] HYDROGENASE GAMMA SUBUNIT"/>
    <property type="match status" value="1"/>
</dbReference>
<evidence type="ECO:0000256" key="2">
    <source>
        <dbReference type="ARBA" id="ARBA00022714"/>
    </source>
</evidence>
<comment type="cofactor">
    <cofactor evidence="6">
        <name>[2Fe-2S] cluster</name>
        <dbReference type="ChEBI" id="CHEBI:190135"/>
    </cofactor>
</comment>
<dbReference type="OrthoDB" id="9807941at2"/>
<dbReference type="InterPro" id="IPR028431">
    <property type="entry name" value="NADP_DH_HndA-like"/>
</dbReference>
<keyword evidence="3 7" id="KW-0479">Metal-binding</keyword>
<reference evidence="8 9" key="1">
    <citation type="submission" date="2009-10" db="EMBL/GenBank/DDBJ databases">
        <title>Complete sequence of chromosome of Ammonifex degensii KC4.</title>
        <authorList>
            <consortium name="US DOE Joint Genome Institute"/>
            <person name="Kerfeld C."/>
            <person name="Goodner B."/>
            <person name="Huber H."/>
            <person name="Stetter K."/>
            <person name="Lucas S."/>
            <person name="Copeland A."/>
            <person name="Lapidus A."/>
            <person name="Glavina del Rio T."/>
            <person name="Dalin E."/>
            <person name="Tice H."/>
            <person name="Bruce D."/>
            <person name="Goodwin L."/>
            <person name="Pitluck S."/>
            <person name="Saunders E."/>
            <person name="Brettin T."/>
            <person name="Detter J.C."/>
            <person name="Han C."/>
            <person name="Larimer F."/>
            <person name="Land M."/>
            <person name="Hauser L."/>
            <person name="Kyrpides N."/>
            <person name="Ovchinnikova G."/>
            <person name="Richardson P."/>
        </authorList>
    </citation>
    <scope>NUCLEOTIDE SEQUENCE [LARGE SCALE GENOMIC DNA]</scope>
    <source>
        <strain evidence="9">DSM 10501 / KC4</strain>
    </source>
</reference>
<feature type="binding site" evidence="7">
    <location>
        <position position="78"/>
    </location>
    <ligand>
        <name>[2Fe-2S] cluster</name>
        <dbReference type="ChEBI" id="CHEBI:190135"/>
    </ligand>
</feature>
<keyword evidence="4 7" id="KW-0408">Iron</keyword>
<keyword evidence="9" id="KW-1185">Reference proteome</keyword>
<dbReference type="eggNOG" id="COG1905">
    <property type="taxonomic scope" value="Bacteria"/>
</dbReference>
<dbReference type="AlphaFoldDB" id="C9RB66"/>
<evidence type="ECO:0000256" key="6">
    <source>
        <dbReference type="ARBA" id="ARBA00034078"/>
    </source>
</evidence>
<evidence type="ECO:0000313" key="9">
    <source>
        <dbReference type="Proteomes" id="UP000002620"/>
    </source>
</evidence>
<evidence type="ECO:0000256" key="7">
    <source>
        <dbReference type="PIRSR" id="PIRSR000216-1"/>
    </source>
</evidence>
<evidence type="ECO:0000256" key="3">
    <source>
        <dbReference type="ARBA" id="ARBA00022723"/>
    </source>
</evidence>